<dbReference type="AlphaFoldDB" id="A0A812BXQ9"/>
<feature type="compositionally biased region" description="Basic and acidic residues" evidence="4">
    <location>
        <begin position="46"/>
        <end position="57"/>
    </location>
</feature>
<feature type="compositionally biased region" description="Polar residues" evidence="4">
    <location>
        <begin position="200"/>
        <end position="209"/>
    </location>
</feature>
<accession>A0A812BXQ9</accession>
<name>A0A812BXQ9_ACAPH</name>
<organism evidence="5 6">
    <name type="scientific">Acanthosepion pharaonis</name>
    <name type="common">Pharaoh cuttlefish</name>
    <name type="synonym">Sepia pharaonis</name>
    <dbReference type="NCBI Taxonomy" id="158019"/>
    <lineage>
        <taxon>Eukaryota</taxon>
        <taxon>Metazoa</taxon>
        <taxon>Spiralia</taxon>
        <taxon>Lophotrochozoa</taxon>
        <taxon>Mollusca</taxon>
        <taxon>Cephalopoda</taxon>
        <taxon>Coleoidea</taxon>
        <taxon>Decapodiformes</taxon>
        <taxon>Sepiida</taxon>
        <taxon>Sepiina</taxon>
        <taxon>Sepiidae</taxon>
        <taxon>Acanthosepion</taxon>
    </lineage>
</organism>
<dbReference type="OrthoDB" id="10254947at2759"/>
<evidence type="ECO:0000256" key="2">
    <source>
        <dbReference type="ARBA" id="ARBA00023043"/>
    </source>
</evidence>
<dbReference type="SUPFAM" id="SSF48403">
    <property type="entry name" value="Ankyrin repeat"/>
    <property type="match status" value="1"/>
</dbReference>
<dbReference type="SMART" id="SM00248">
    <property type="entry name" value="ANK"/>
    <property type="match status" value="4"/>
</dbReference>
<feature type="compositionally biased region" description="Basic and acidic residues" evidence="4">
    <location>
        <begin position="107"/>
        <end position="128"/>
    </location>
</feature>
<keyword evidence="6" id="KW-1185">Reference proteome</keyword>
<dbReference type="Pfam" id="PF12796">
    <property type="entry name" value="Ank_2"/>
    <property type="match status" value="1"/>
</dbReference>
<feature type="compositionally biased region" description="Polar residues" evidence="4">
    <location>
        <begin position="129"/>
        <end position="142"/>
    </location>
</feature>
<dbReference type="PROSITE" id="PS50088">
    <property type="entry name" value="ANK_REPEAT"/>
    <property type="match status" value="1"/>
</dbReference>
<dbReference type="PROSITE" id="PS50297">
    <property type="entry name" value="ANK_REP_REGION"/>
    <property type="match status" value="1"/>
</dbReference>
<feature type="region of interest" description="Disordered" evidence="4">
    <location>
        <begin position="45"/>
        <end position="68"/>
    </location>
</feature>
<feature type="compositionally biased region" description="Low complexity" evidence="4">
    <location>
        <begin position="522"/>
        <end position="531"/>
    </location>
</feature>
<keyword evidence="1" id="KW-0677">Repeat</keyword>
<feature type="region of interest" description="Disordered" evidence="4">
    <location>
        <begin position="419"/>
        <end position="438"/>
    </location>
</feature>
<evidence type="ECO:0000256" key="4">
    <source>
        <dbReference type="SAM" id="MobiDB-lite"/>
    </source>
</evidence>
<evidence type="ECO:0000313" key="6">
    <source>
        <dbReference type="Proteomes" id="UP000597762"/>
    </source>
</evidence>
<feature type="region of interest" description="Disordered" evidence="4">
    <location>
        <begin position="479"/>
        <end position="534"/>
    </location>
</feature>
<feature type="repeat" description="ANK" evidence="3">
    <location>
        <begin position="593"/>
        <end position="625"/>
    </location>
</feature>
<keyword evidence="2 3" id="KW-0040">ANK repeat</keyword>
<dbReference type="Proteomes" id="UP000597762">
    <property type="component" value="Unassembled WGS sequence"/>
</dbReference>
<sequence>MPLDYDDLETDNSDGEKKVFEGESSVDLDYKSNIELAKTTLNVNVQDDKMLQEKTTEDSSASPDNNDNYFREISFDNFHFIKKETSNEDCQFDENKLEDVCEIIEKDLNTSRIKEEKERLEKALRDDSFSASSPPQHVPQQGSIPSSSPPSLYNPELNDILGNLLKPDITLPPRPTHNQPQFLPQQPPITTCPQPHQPILVNSNHHQFTQQQEQQQPPPPPPPQAQIVTSSSHIPYSLPPQQANVLSNAPTQQQYPVQQISTTGNQHQYVVPEPPIYSHSQQPVQSSSLLGYNQQNQQSANSTASNQHFTSQQQTQMIQSSKPYSVALQPVASSQQHFPLAQQTQVTNQTHYAVQPQQQSQIITSTSNQHYMLSQHQSLATPKQQFANSPHQQRVTASQSHVTGCAIQPPQPAIQQLTPGLPVTTASDQDVNATPPTSSNNAVIILAQPANSPNSIMLVPTTNSPLIYIPQIPVTTKNKTVRSTPRVILPKPANSEPNGNPVDLKKLSAQTGKGRREKEKSSQPSESPGQGNLSVARRCVAGMKEDDLENTDQEGDNYLHVAVCRTDVYMVEALLERLNRSSKLDMINRQNHAQQTPVYLAVSANQPAMVHKLIRYGADVNIKGMMQGYQHERLERAPIHCAASQGKEYYDTLKELFTSPVIDPDILNSDGLSALHCAIIEHGKLVPNQKFQMTKIDNCQNVALLLKNKANPNLQDRCSGKTPLIPGESCTTFSQMLINFIILEEMVLIQWKEAISLSQVLKQMLKHCLVILSCR</sequence>
<dbReference type="PANTHER" id="PTHR24161">
    <property type="entry name" value="ANK_REP_REGION DOMAIN-CONTAINING PROTEIN-RELATED"/>
    <property type="match status" value="1"/>
</dbReference>
<dbReference type="EMBL" id="CAHIKZ030000927">
    <property type="protein sequence ID" value="CAE1245415.1"/>
    <property type="molecule type" value="Genomic_DNA"/>
</dbReference>
<feature type="region of interest" description="Disordered" evidence="4">
    <location>
        <begin position="376"/>
        <end position="401"/>
    </location>
</feature>
<evidence type="ECO:0000256" key="3">
    <source>
        <dbReference type="PROSITE-ProRule" id="PRU00023"/>
    </source>
</evidence>
<feature type="region of interest" description="Disordered" evidence="4">
    <location>
        <begin position="107"/>
        <end position="229"/>
    </location>
</feature>
<protein>
    <submittedName>
        <fullName evidence="5">NFKBIZ</fullName>
    </submittedName>
</protein>
<dbReference type="InterPro" id="IPR002110">
    <property type="entry name" value="Ankyrin_rpt"/>
</dbReference>
<dbReference type="PANTHER" id="PTHR24161:SF124">
    <property type="entry name" value="TRANSIENT RECEPTOR POTENTIAL CHANNEL PYREXIA"/>
    <property type="match status" value="1"/>
</dbReference>
<gene>
    <name evidence="5" type="ORF">SPHA_24719</name>
</gene>
<evidence type="ECO:0000313" key="5">
    <source>
        <dbReference type="EMBL" id="CAE1245415.1"/>
    </source>
</evidence>
<reference evidence="5" key="1">
    <citation type="submission" date="2021-01" db="EMBL/GenBank/DDBJ databases">
        <authorList>
            <person name="Li R."/>
            <person name="Bekaert M."/>
        </authorList>
    </citation>
    <scope>NUCLEOTIDE SEQUENCE</scope>
    <source>
        <strain evidence="5">Farmed</strain>
    </source>
</reference>
<dbReference type="InterPro" id="IPR036770">
    <property type="entry name" value="Ankyrin_rpt-contain_sf"/>
</dbReference>
<feature type="region of interest" description="Disordered" evidence="4">
    <location>
        <begin position="294"/>
        <end position="318"/>
    </location>
</feature>
<feature type="compositionally biased region" description="Polar residues" evidence="4">
    <location>
        <begin position="58"/>
        <end position="68"/>
    </location>
</feature>
<dbReference type="Gene3D" id="1.25.40.20">
    <property type="entry name" value="Ankyrin repeat-containing domain"/>
    <property type="match status" value="1"/>
</dbReference>
<feature type="compositionally biased region" description="Polar residues" evidence="4">
    <location>
        <begin position="424"/>
        <end position="438"/>
    </location>
</feature>
<evidence type="ECO:0000256" key="1">
    <source>
        <dbReference type="ARBA" id="ARBA00022737"/>
    </source>
</evidence>
<proteinExistence type="predicted"/>
<comment type="caution">
    <text evidence="5">The sequence shown here is derived from an EMBL/GenBank/DDBJ whole genome shotgun (WGS) entry which is preliminary data.</text>
</comment>
<feature type="compositionally biased region" description="Low complexity" evidence="4">
    <location>
        <begin position="188"/>
        <end position="199"/>
    </location>
</feature>